<dbReference type="PANTHER" id="PTHR10791:SF30">
    <property type="entry name" value="SUGAR TRANSPORTER SWEET1"/>
    <property type="match status" value="1"/>
</dbReference>
<evidence type="ECO:0000256" key="14">
    <source>
        <dbReference type="SAM" id="Phobius"/>
    </source>
</evidence>
<dbReference type="AlphaFoldDB" id="A0A9W7CNJ0"/>
<dbReference type="Pfam" id="PF03083">
    <property type="entry name" value="MtN3_slv"/>
    <property type="match status" value="1"/>
</dbReference>
<organism evidence="15 16">
    <name type="scientific">Phytophthora lilii</name>
    <dbReference type="NCBI Taxonomy" id="2077276"/>
    <lineage>
        <taxon>Eukaryota</taxon>
        <taxon>Sar</taxon>
        <taxon>Stramenopiles</taxon>
        <taxon>Oomycota</taxon>
        <taxon>Peronosporomycetes</taxon>
        <taxon>Peronosporales</taxon>
        <taxon>Peronosporaceae</taxon>
        <taxon>Phytophthora</taxon>
    </lineage>
</organism>
<feature type="compositionally biased region" description="Basic and acidic residues" evidence="13">
    <location>
        <begin position="343"/>
        <end position="358"/>
    </location>
</feature>
<dbReference type="Proteomes" id="UP001165083">
    <property type="component" value="Unassembled WGS sequence"/>
</dbReference>
<comment type="similarity">
    <text evidence="3">Belongs to the SWEET sugar transporter family.</text>
</comment>
<dbReference type="InterPro" id="IPR004316">
    <property type="entry name" value="SWEET_rpt"/>
</dbReference>
<evidence type="ECO:0000313" key="15">
    <source>
        <dbReference type="EMBL" id="GMF34625.1"/>
    </source>
</evidence>
<feature type="region of interest" description="Disordered" evidence="13">
    <location>
        <begin position="335"/>
        <end position="369"/>
    </location>
</feature>
<keyword evidence="7" id="KW-0762">Sugar transport</keyword>
<sequence>MGRVIRTKSAASLPIELCVANLVSGALWSTMAIGQGDMFVLAPNALGMMLSVVQVALYLAYPPPPEETAGVLRPERARPLPVITSASKPDELSIKITVQGPAFLPEASSLTPLVGPSRRGEARSLLPGGYGSQGVEVAAADRSLGSSGRSASFAIDARARRRQRRGDRHDHRAAVFAVPGLPADPHAKVHGRGARAAGAHAGCQLLHVGGLRLPERHLLSRHVHQRLRGAHVAGLHLGLLPVERRPPRAAQDGRHRRRVDSSRAALRRALQDGRHPHLGQRTGEDPRVHRSGHQRRPLRVPASDDEAGAADQVGCLPPRHHVLCEPRQRIALGAIWHPRQRHVRADPQRDGRGAEHHPSGARHSSRVDAGDVVVDAKCDAVMLPPVMDGMPNDVVKSPVYEAIQSPV</sequence>
<dbReference type="InterPro" id="IPR047664">
    <property type="entry name" value="SWEET"/>
</dbReference>
<feature type="compositionally biased region" description="Basic residues" evidence="13">
    <location>
        <begin position="289"/>
        <end position="298"/>
    </location>
</feature>
<dbReference type="GO" id="GO:0005886">
    <property type="term" value="C:plasma membrane"/>
    <property type="evidence" value="ECO:0007669"/>
    <property type="project" value="UniProtKB-SubCell"/>
</dbReference>
<comment type="caution">
    <text evidence="15">The sequence shown here is derived from an EMBL/GenBank/DDBJ whole genome shotgun (WGS) entry which is preliminary data.</text>
</comment>
<dbReference type="GO" id="GO:0051119">
    <property type="term" value="F:sugar transmembrane transporter activity"/>
    <property type="evidence" value="ECO:0007669"/>
    <property type="project" value="InterPro"/>
</dbReference>
<keyword evidence="11" id="KW-0333">Golgi apparatus</keyword>
<evidence type="ECO:0000256" key="3">
    <source>
        <dbReference type="ARBA" id="ARBA00007809"/>
    </source>
</evidence>
<dbReference type="FunFam" id="1.20.1280.290:FF:000004">
    <property type="entry name" value="Sugar transporter SWEET"/>
    <property type="match status" value="1"/>
</dbReference>
<keyword evidence="16" id="KW-1185">Reference proteome</keyword>
<evidence type="ECO:0000256" key="1">
    <source>
        <dbReference type="ARBA" id="ARBA00004651"/>
    </source>
</evidence>
<evidence type="ECO:0000256" key="2">
    <source>
        <dbReference type="ARBA" id="ARBA00004653"/>
    </source>
</evidence>
<keyword evidence="10 14" id="KW-1133">Transmembrane helix</keyword>
<keyword evidence="9" id="KW-0677">Repeat</keyword>
<keyword evidence="8 14" id="KW-0812">Transmembrane</keyword>
<feature type="region of interest" description="Disordered" evidence="13">
    <location>
        <begin position="243"/>
        <end position="313"/>
    </location>
</feature>
<proteinExistence type="inferred from homology"/>
<evidence type="ECO:0000256" key="11">
    <source>
        <dbReference type="ARBA" id="ARBA00023034"/>
    </source>
</evidence>
<evidence type="ECO:0000256" key="12">
    <source>
        <dbReference type="ARBA" id="ARBA00023136"/>
    </source>
</evidence>
<evidence type="ECO:0000313" key="16">
    <source>
        <dbReference type="Proteomes" id="UP001165083"/>
    </source>
</evidence>
<keyword evidence="6" id="KW-1003">Cell membrane</keyword>
<dbReference type="GO" id="GO:0000139">
    <property type="term" value="C:Golgi membrane"/>
    <property type="evidence" value="ECO:0007669"/>
    <property type="project" value="UniProtKB-SubCell"/>
</dbReference>
<evidence type="ECO:0000256" key="8">
    <source>
        <dbReference type="ARBA" id="ARBA00022692"/>
    </source>
</evidence>
<feature type="transmembrane region" description="Helical" evidence="14">
    <location>
        <begin position="39"/>
        <end position="61"/>
    </location>
</feature>
<evidence type="ECO:0000256" key="6">
    <source>
        <dbReference type="ARBA" id="ARBA00022475"/>
    </source>
</evidence>
<evidence type="ECO:0000256" key="7">
    <source>
        <dbReference type="ARBA" id="ARBA00022597"/>
    </source>
</evidence>
<evidence type="ECO:0000256" key="9">
    <source>
        <dbReference type="ARBA" id="ARBA00022737"/>
    </source>
</evidence>
<reference evidence="15" key="1">
    <citation type="submission" date="2023-04" db="EMBL/GenBank/DDBJ databases">
        <title>Phytophthora lilii NBRC 32176.</title>
        <authorList>
            <person name="Ichikawa N."/>
            <person name="Sato H."/>
            <person name="Tonouchi N."/>
        </authorList>
    </citation>
    <scope>NUCLEOTIDE SEQUENCE</scope>
    <source>
        <strain evidence="15">NBRC 32176</strain>
    </source>
</reference>
<dbReference type="OrthoDB" id="409725at2759"/>
<evidence type="ECO:0000256" key="4">
    <source>
        <dbReference type="ARBA" id="ARBA00021741"/>
    </source>
</evidence>
<evidence type="ECO:0000256" key="5">
    <source>
        <dbReference type="ARBA" id="ARBA00022448"/>
    </source>
</evidence>
<dbReference type="EMBL" id="BSXW01001202">
    <property type="protein sequence ID" value="GMF34625.1"/>
    <property type="molecule type" value="Genomic_DNA"/>
</dbReference>
<keyword evidence="5" id="KW-0813">Transport</keyword>
<dbReference type="Gene3D" id="1.20.1280.290">
    <property type="match status" value="1"/>
</dbReference>
<gene>
    <name evidence="15" type="ORF">Plil01_001475500</name>
</gene>
<dbReference type="PANTHER" id="PTHR10791">
    <property type="entry name" value="RAG1-ACTIVATING PROTEIN 1"/>
    <property type="match status" value="1"/>
</dbReference>
<accession>A0A9W7CNJ0</accession>
<keyword evidence="12 14" id="KW-0472">Membrane</keyword>
<name>A0A9W7CNJ0_9STRA</name>
<evidence type="ECO:0000256" key="10">
    <source>
        <dbReference type="ARBA" id="ARBA00022989"/>
    </source>
</evidence>
<comment type="subcellular location">
    <subcellularLocation>
        <location evidence="1">Cell membrane</location>
        <topology evidence="1">Multi-pass membrane protein</topology>
    </subcellularLocation>
    <subcellularLocation>
        <location evidence="2">Golgi apparatus membrane</location>
        <topology evidence="2">Multi-pass membrane protein</topology>
    </subcellularLocation>
</comment>
<protein>
    <recommendedName>
        <fullName evidence="4">Sugar transporter SWEET1</fullName>
    </recommendedName>
</protein>
<evidence type="ECO:0000256" key="13">
    <source>
        <dbReference type="SAM" id="MobiDB-lite"/>
    </source>
</evidence>